<comment type="caution">
    <text evidence="1">The sequence shown here is derived from an EMBL/GenBank/DDBJ whole genome shotgun (WGS) entry which is preliminary data.</text>
</comment>
<sequence>MKKTCRKGKVDSDDGDELKAIEGTCYYHDDFDKEVKPRGGNHGNTWPEELIRPQHKNFPSLYDVMAGHLDAICIDQR</sequence>
<dbReference type="EMBL" id="SPHZ02000003">
    <property type="protein sequence ID" value="KAF0927625.1"/>
    <property type="molecule type" value="Genomic_DNA"/>
</dbReference>
<keyword evidence="2" id="KW-1185">Reference proteome</keyword>
<evidence type="ECO:0000313" key="2">
    <source>
        <dbReference type="Proteomes" id="UP000479710"/>
    </source>
</evidence>
<accession>A0A6G1ESP9</accession>
<dbReference type="OrthoDB" id="703343at2759"/>
<reference evidence="1 2" key="1">
    <citation type="submission" date="2019-11" db="EMBL/GenBank/DDBJ databases">
        <title>Whole genome sequence of Oryza granulata.</title>
        <authorList>
            <person name="Li W."/>
        </authorList>
    </citation>
    <scope>NUCLEOTIDE SEQUENCE [LARGE SCALE GENOMIC DNA]</scope>
    <source>
        <strain evidence="2">cv. Menghai</strain>
        <tissue evidence="1">Leaf</tissue>
    </source>
</reference>
<evidence type="ECO:0000313" key="1">
    <source>
        <dbReference type="EMBL" id="KAF0927625.1"/>
    </source>
</evidence>
<protein>
    <submittedName>
        <fullName evidence="1">Uncharacterized protein</fullName>
    </submittedName>
</protein>
<organism evidence="1 2">
    <name type="scientific">Oryza meyeriana var. granulata</name>
    <dbReference type="NCBI Taxonomy" id="110450"/>
    <lineage>
        <taxon>Eukaryota</taxon>
        <taxon>Viridiplantae</taxon>
        <taxon>Streptophyta</taxon>
        <taxon>Embryophyta</taxon>
        <taxon>Tracheophyta</taxon>
        <taxon>Spermatophyta</taxon>
        <taxon>Magnoliopsida</taxon>
        <taxon>Liliopsida</taxon>
        <taxon>Poales</taxon>
        <taxon>Poaceae</taxon>
        <taxon>BOP clade</taxon>
        <taxon>Oryzoideae</taxon>
        <taxon>Oryzeae</taxon>
        <taxon>Oryzinae</taxon>
        <taxon>Oryza</taxon>
        <taxon>Oryza meyeriana</taxon>
    </lineage>
</organism>
<dbReference type="AlphaFoldDB" id="A0A6G1ESP9"/>
<dbReference type="Proteomes" id="UP000479710">
    <property type="component" value="Unassembled WGS sequence"/>
</dbReference>
<proteinExistence type="predicted"/>
<name>A0A6G1ESP9_9ORYZ</name>
<gene>
    <name evidence="1" type="ORF">E2562_035232</name>
</gene>